<sequence length="279" mass="30469">MDSVDAMISAPRLSLSDGSTIPQLGVGTYKVPADITAGLVEGALAAGYRHIDTAALYGNEAEVGEGLRASGLDRDDVFITTKVWNDDQGFDETLRAFDASAARLGLDRVDLYLIHWPIPSADRYVDTWRALLRLQQEGRVTSVGVSNFAIAHLERLRDETGVLPAVNQVELHPRFPQNDLVDWHAANGIVTESWAPLARGGLLAEPVLARIAERHGKTPAQVVVRWHLDRGLVVFPKSVSLDRIRENGEVFDFTLDADDQTALAALDTGERTGRDPSLD</sequence>
<feature type="site" description="Lowers pKa of active site Tyr" evidence="6">
    <location>
        <position position="82"/>
    </location>
</feature>
<gene>
    <name evidence="8" type="ORF">SAMN05216418_2044</name>
</gene>
<evidence type="ECO:0000256" key="1">
    <source>
        <dbReference type="ARBA" id="ARBA00007905"/>
    </source>
</evidence>
<accession>A0A1G6KN42</accession>
<evidence type="ECO:0000256" key="3">
    <source>
        <dbReference type="ARBA" id="ARBA00023002"/>
    </source>
</evidence>
<dbReference type="EMBL" id="FMYG01000004">
    <property type="protein sequence ID" value="SDC32470.1"/>
    <property type="molecule type" value="Genomic_DNA"/>
</dbReference>
<feature type="active site" description="Proton donor" evidence="4">
    <location>
        <position position="57"/>
    </location>
</feature>
<dbReference type="GO" id="GO:0016616">
    <property type="term" value="F:oxidoreductase activity, acting on the CH-OH group of donors, NAD or NADP as acceptor"/>
    <property type="evidence" value="ECO:0007669"/>
    <property type="project" value="UniProtKB-ARBA"/>
</dbReference>
<keyword evidence="2" id="KW-0521">NADP</keyword>
<evidence type="ECO:0000313" key="8">
    <source>
        <dbReference type="EMBL" id="SDC32470.1"/>
    </source>
</evidence>
<dbReference type="Gene3D" id="3.20.20.100">
    <property type="entry name" value="NADP-dependent oxidoreductase domain"/>
    <property type="match status" value="1"/>
</dbReference>
<evidence type="ECO:0000256" key="2">
    <source>
        <dbReference type="ARBA" id="ARBA00022857"/>
    </source>
</evidence>
<dbReference type="STRING" id="993073.AS029_08895"/>
<dbReference type="PRINTS" id="PR00069">
    <property type="entry name" value="ALDKETRDTASE"/>
</dbReference>
<organism evidence="8 9">
    <name type="scientific">Microbacterium enclense</name>
    <dbReference type="NCBI Taxonomy" id="993073"/>
    <lineage>
        <taxon>Bacteria</taxon>
        <taxon>Bacillati</taxon>
        <taxon>Actinomycetota</taxon>
        <taxon>Actinomycetes</taxon>
        <taxon>Micrococcales</taxon>
        <taxon>Microbacteriaceae</taxon>
        <taxon>Microbacterium</taxon>
    </lineage>
</organism>
<dbReference type="AlphaFoldDB" id="A0A1G6KN42"/>
<dbReference type="PIRSF" id="PIRSF000097">
    <property type="entry name" value="AKR"/>
    <property type="match status" value="1"/>
</dbReference>
<feature type="binding site" evidence="5">
    <location>
        <position position="115"/>
    </location>
    <ligand>
        <name>substrate</name>
    </ligand>
</feature>
<dbReference type="Pfam" id="PF00248">
    <property type="entry name" value="Aldo_ket_red"/>
    <property type="match status" value="1"/>
</dbReference>
<feature type="domain" description="NADP-dependent oxidoreductase" evidence="7">
    <location>
        <begin position="30"/>
        <end position="266"/>
    </location>
</feature>
<dbReference type="InterPro" id="IPR018170">
    <property type="entry name" value="Aldo/ket_reductase_CS"/>
</dbReference>
<reference evidence="8 9" key="1">
    <citation type="submission" date="2016-09" db="EMBL/GenBank/DDBJ databases">
        <authorList>
            <person name="Capua I."/>
            <person name="De Benedictis P."/>
            <person name="Joannis T."/>
            <person name="Lombin L.H."/>
            <person name="Cattoli G."/>
        </authorList>
    </citation>
    <scope>NUCLEOTIDE SEQUENCE [LARGE SCALE GENOMIC DNA]</scope>
    <source>
        <strain evidence="8 9">NIO-1002</strain>
    </source>
</reference>
<dbReference type="PROSITE" id="PS00798">
    <property type="entry name" value="ALDOKETO_REDUCTASE_1"/>
    <property type="match status" value="1"/>
</dbReference>
<keyword evidence="3" id="KW-0560">Oxidoreductase</keyword>
<evidence type="ECO:0000256" key="5">
    <source>
        <dbReference type="PIRSR" id="PIRSR000097-2"/>
    </source>
</evidence>
<name>A0A1G6KN42_9MICO</name>
<dbReference type="PANTHER" id="PTHR43827">
    <property type="entry name" value="2,5-DIKETO-D-GLUCONIC ACID REDUCTASE"/>
    <property type="match status" value="1"/>
</dbReference>
<evidence type="ECO:0000256" key="6">
    <source>
        <dbReference type="PIRSR" id="PIRSR000097-3"/>
    </source>
</evidence>
<evidence type="ECO:0000256" key="4">
    <source>
        <dbReference type="PIRSR" id="PIRSR000097-1"/>
    </source>
</evidence>
<proteinExistence type="inferred from homology"/>
<dbReference type="FunFam" id="3.20.20.100:FF:000015">
    <property type="entry name" value="Oxidoreductase, aldo/keto reductase family"/>
    <property type="match status" value="1"/>
</dbReference>
<dbReference type="Proteomes" id="UP000183203">
    <property type="component" value="Unassembled WGS sequence"/>
</dbReference>
<evidence type="ECO:0000259" key="7">
    <source>
        <dbReference type="Pfam" id="PF00248"/>
    </source>
</evidence>
<dbReference type="InterPro" id="IPR020471">
    <property type="entry name" value="AKR"/>
</dbReference>
<dbReference type="InterPro" id="IPR036812">
    <property type="entry name" value="NAD(P)_OxRdtase_dom_sf"/>
</dbReference>
<evidence type="ECO:0000313" key="9">
    <source>
        <dbReference type="Proteomes" id="UP000183203"/>
    </source>
</evidence>
<dbReference type="InterPro" id="IPR023210">
    <property type="entry name" value="NADP_OxRdtase_dom"/>
</dbReference>
<comment type="similarity">
    <text evidence="1">Belongs to the aldo/keto reductase family.</text>
</comment>
<dbReference type="SUPFAM" id="SSF51430">
    <property type="entry name" value="NAD(P)-linked oxidoreductase"/>
    <property type="match status" value="1"/>
</dbReference>
<dbReference type="PANTHER" id="PTHR43827:SF3">
    <property type="entry name" value="NADP-DEPENDENT OXIDOREDUCTASE DOMAIN-CONTAINING PROTEIN"/>
    <property type="match status" value="1"/>
</dbReference>
<protein>
    <submittedName>
        <fullName evidence="8">Aldo/keto reductase</fullName>
    </submittedName>
</protein>